<dbReference type="EMBL" id="QHKO01000002">
    <property type="protein sequence ID" value="RAL23737.1"/>
    <property type="molecule type" value="Genomic_DNA"/>
</dbReference>
<reference evidence="3 4" key="1">
    <citation type="submission" date="2018-05" db="EMBL/GenBank/DDBJ databases">
        <title>Lujinxingia marina gen. nov. sp. nov., a new facultative anaerobic member of the class Deltaproteobacteria, and proposal of Lujinxingaceae fam. nov.</title>
        <authorList>
            <person name="Li C.-M."/>
        </authorList>
    </citation>
    <scope>NUCLEOTIDE SEQUENCE [LARGE SCALE GENOMIC DNA]</scope>
    <source>
        <strain evidence="3 4">B210</strain>
    </source>
</reference>
<protein>
    <submittedName>
        <fullName evidence="3">Uncharacterized protein</fullName>
    </submittedName>
</protein>
<evidence type="ECO:0000313" key="4">
    <source>
        <dbReference type="Proteomes" id="UP000249169"/>
    </source>
</evidence>
<name>A0A328CC50_9DELT</name>
<dbReference type="AlphaFoldDB" id="A0A328CC50"/>
<evidence type="ECO:0000313" key="3">
    <source>
        <dbReference type="EMBL" id="RAL23737.1"/>
    </source>
</evidence>
<evidence type="ECO:0000256" key="2">
    <source>
        <dbReference type="SAM" id="MobiDB-lite"/>
    </source>
</evidence>
<keyword evidence="1" id="KW-0175">Coiled coil</keyword>
<proteinExistence type="predicted"/>
<dbReference type="OrthoDB" id="5511828at2"/>
<gene>
    <name evidence="3" type="ORF">DL240_06160</name>
</gene>
<sequence>MSVNFNDELKRFQDALNTKEQELAELRKKRDSHSMQTAEARAAIEGLRAALRGEAAPTRQRGRKNVRGVSSIPVDPETNRPPRGARRQQILEICRQLGAAHEQFRTADVLKSLGRIEGEVTDGIRSYTYSVINTFEKEGLMEKVGRGRWKWNG</sequence>
<evidence type="ECO:0000256" key="1">
    <source>
        <dbReference type="SAM" id="Coils"/>
    </source>
</evidence>
<keyword evidence="4" id="KW-1185">Reference proteome</keyword>
<comment type="caution">
    <text evidence="3">The sequence shown here is derived from an EMBL/GenBank/DDBJ whole genome shotgun (WGS) entry which is preliminary data.</text>
</comment>
<dbReference type="RefSeq" id="WP_111728995.1">
    <property type="nucleotide sequence ID" value="NZ_QHKO01000002.1"/>
</dbReference>
<dbReference type="Proteomes" id="UP000249169">
    <property type="component" value="Unassembled WGS sequence"/>
</dbReference>
<accession>A0A328CC50</accession>
<feature type="coiled-coil region" evidence="1">
    <location>
        <begin position="2"/>
        <end position="36"/>
    </location>
</feature>
<organism evidence="3 4">
    <name type="scientific">Lujinxingia litoralis</name>
    <dbReference type="NCBI Taxonomy" id="2211119"/>
    <lineage>
        <taxon>Bacteria</taxon>
        <taxon>Deltaproteobacteria</taxon>
        <taxon>Bradymonadales</taxon>
        <taxon>Lujinxingiaceae</taxon>
        <taxon>Lujinxingia</taxon>
    </lineage>
</organism>
<feature type="region of interest" description="Disordered" evidence="2">
    <location>
        <begin position="51"/>
        <end position="86"/>
    </location>
</feature>